<gene>
    <name evidence="1" type="ORF">CLV32_3555</name>
</gene>
<name>A0A4V3C374_9SPHI</name>
<dbReference type="Proteomes" id="UP000295499">
    <property type="component" value="Unassembled WGS sequence"/>
</dbReference>
<accession>A0A4V3C374</accession>
<reference evidence="1 2" key="1">
    <citation type="submission" date="2019-03" db="EMBL/GenBank/DDBJ databases">
        <title>Genomic Encyclopedia of Archaeal and Bacterial Type Strains, Phase II (KMG-II): from individual species to whole genera.</title>
        <authorList>
            <person name="Goeker M."/>
        </authorList>
    </citation>
    <scope>NUCLEOTIDE SEQUENCE [LARGE SCALE GENOMIC DNA]</scope>
    <source>
        <strain evidence="1 2">DSM 19034</strain>
    </source>
</reference>
<sequence>MNRILSSSGVFINIDIKHLKIGDELVNLGKVLEIEILPNKFSVVIYRLNQKQVFFFNSDDILIIYAA</sequence>
<comment type="caution">
    <text evidence="1">The sequence shown here is derived from an EMBL/GenBank/DDBJ whole genome shotgun (WGS) entry which is preliminary data.</text>
</comment>
<protein>
    <submittedName>
        <fullName evidence="1">Uncharacterized protein</fullName>
    </submittedName>
</protein>
<keyword evidence="2" id="KW-1185">Reference proteome</keyword>
<evidence type="ECO:0000313" key="2">
    <source>
        <dbReference type="Proteomes" id="UP000295499"/>
    </source>
</evidence>
<evidence type="ECO:0000313" key="1">
    <source>
        <dbReference type="EMBL" id="TDO20919.1"/>
    </source>
</evidence>
<dbReference type="RefSeq" id="WP_133557808.1">
    <property type="nucleotide sequence ID" value="NZ_SNWM01000004.1"/>
</dbReference>
<dbReference type="OrthoDB" id="771492at2"/>
<organism evidence="1 2">
    <name type="scientific">Pedobacter duraquae</name>
    <dbReference type="NCBI Taxonomy" id="425511"/>
    <lineage>
        <taxon>Bacteria</taxon>
        <taxon>Pseudomonadati</taxon>
        <taxon>Bacteroidota</taxon>
        <taxon>Sphingobacteriia</taxon>
        <taxon>Sphingobacteriales</taxon>
        <taxon>Sphingobacteriaceae</taxon>
        <taxon>Pedobacter</taxon>
    </lineage>
</organism>
<dbReference type="AlphaFoldDB" id="A0A4V3C374"/>
<proteinExistence type="predicted"/>
<dbReference type="EMBL" id="SNWM01000004">
    <property type="protein sequence ID" value="TDO20919.1"/>
    <property type="molecule type" value="Genomic_DNA"/>
</dbReference>